<dbReference type="InterPro" id="IPR003012">
    <property type="entry name" value="Tet_transcr_reg_TetR"/>
</dbReference>
<dbReference type="PANTHER" id="PTHR30055:SF151">
    <property type="entry name" value="TRANSCRIPTIONAL REGULATORY PROTEIN"/>
    <property type="match status" value="1"/>
</dbReference>
<keyword evidence="3" id="KW-0804">Transcription</keyword>
<organism evidence="6 7">
    <name type="scientific">Corynebacterium lizhenjunii</name>
    <dbReference type="NCBI Taxonomy" id="2709394"/>
    <lineage>
        <taxon>Bacteria</taxon>
        <taxon>Bacillati</taxon>
        <taxon>Actinomycetota</taxon>
        <taxon>Actinomycetes</taxon>
        <taxon>Mycobacteriales</taxon>
        <taxon>Corynebacteriaceae</taxon>
        <taxon>Corynebacterium</taxon>
    </lineage>
</organism>
<dbReference type="InterPro" id="IPR050109">
    <property type="entry name" value="HTH-type_TetR-like_transc_reg"/>
</dbReference>
<keyword evidence="7" id="KW-1185">Reference proteome</keyword>
<dbReference type="PRINTS" id="PR00400">
    <property type="entry name" value="TETREPRESSOR"/>
</dbReference>
<feature type="domain" description="HTH tetR-type" evidence="5">
    <location>
        <begin position="2"/>
        <end position="62"/>
    </location>
</feature>
<evidence type="ECO:0000313" key="7">
    <source>
        <dbReference type="Proteomes" id="UP000594681"/>
    </source>
</evidence>
<dbReference type="PRINTS" id="PR00455">
    <property type="entry name" value="HTHTETR"/>
</dbReference>
<dbReference type="GO" id="GO:0000976">
    <property type="term" value="F:transcription cis-regulatory region binding"/>
    <property type="evidence" value="ECO:0007669"/>
    <property type="project" value="TreeGrafter"/>
</dbReference>
<keyword evidence="1" id="KW-0805">Transcription regulation</keyword>
<dbReference type="PROSITE" id="PS50977">
    <property type="entry name" value="HTH_TETR_2"/>
    <property type="match status" value="1"/>
</dbReference>
<dbReference type="Pfam" id="PF00440">
    <property type="entry name" value="TetR_N"/>
    <property type="match status" value="1"/>
</dbReference>
<dbReference type="GO" id="GO:0045892">
    <property type="term" value="P:negative regulation of DNA-templated transcription"/>
    <property type="evidence" value="ECO:0007669"/>
    <property type="project" value="InterPro"/>
</dbReference>
<dbReference type="EMBL" id="CP064954">
    <property type="protein sequence ID" value="QPK78475.1"/>
    <property type="molecule type" value="Genomic_DNA"/>
</dbReference>
<dbReference type="RefSeq" id="WP_165010140.1">
    <property type="nucleotide sequence ID" value="NZ_CP064954.1"/>
</dbReference>
<protein>
    <submittedName>
        <fullName evidence="6">Helix-turn-helix transcriptional regulator</fullName>
    </submittedName>
</protein>
<evidence type="ECO:0000259" key="5">
    <source>
        <dbReference type="PROSITE" id="PS50977"/>
    </source>
</evidence>
<accession>A0A7T0KDW7</accession>
<dbReference type="InterPro" id="IPR001647">
    <property type="entry name" value="HTH_TetR"/>
</dbReference>
<dbReference type="KEGG" id="cliz:G7Y31_07840"/>
<dbReference type="SUPFAM" id="SSF48498">
    <property type="entry name" value="Tetracyclin repressor-like, C-terminal domain"/>
    <property type="match status" value="1"/>
</dbReference>
<dbReference type="InterPro" id="IPR009057">
    <property type="entry name" value="Homeodomain-like_sf"/>
</dbReference>
<feature type="DNA-binding region" description="H-T-H motif" evidence="4">
    <location>
        <begin position="25"/>
        <end position="44"/>
    </location>
</feature>
<evidence type="ECO:0000256" key="1">
    <source>
        <dbReference type="ARBA" id="ARBA00023015"/>
    </source>
</evidence>
<dbReference type="Proteomes" id="UP000594681">
    <property type="component" value="Chromosome"/>
</dbReference>
<name>A0A7T0KDW7_9CORY</name>
<dbReference type="InterPro" id="IPR036271">
    <property type="entry name" value="Tet_transcr_reg_TetR-rel_C_sf"/>
</dbReference>
<evidence type="ECO:0000256" key="4">
    <source>
        <dbReference type="PROSITE-ProRule" id="PRU00335"/>
    </source>
</evidence>
<evidence type="ECO:0000256" key="3">
    <source>
        <dbReference type="ARBA" id="ARBA00023163"/>
    </source>
</evidence>
<evidence type="ECO:0000256" key="2">
    <source>
        <dbReference type="ARBA" id="ARBA00023125"/>
    </source>
</evidence>
<evidence type="ECO:0000313" key="6">
    <source>
        <dbReference type="EMBL" id="QPK78475.1"/>
    </source>
</evidence>
<reference evidence="6 7" key="1">
    <citation type="submission" date="2020-11" db="EMBL/GenBank/DDBJ databases">
        <title>Corynebacterium sp. ZJ-599.</title>
        <authorList>
            <person name="Zhou J."/>
        </authorList>
    </citation>
    <scope>NUCLEOTIDE SEQUENCE [LARGE SCALE GENOMIC DNA]</scope>
    <source>
        <strain evidence="6 7">ZJ-599</strain>
    </source>
</reference>
<dbReference type="SUPFAM" id="SSF46689">
    <property type="entry name" value="Homeodomain-like"/>
    <property type="match status" value="1"/>
</dbReference>
<dbReference type="AlphaFoldDB" id="A0A7T0KDW7"/>
<dbReference type="Gene3D" id="1.10.10.60">
    <property type="entry name" value="Homeodomain-like"/>
    <property type="match status" value="1"/>
</dbReference>
<sequence length="204" mass="21677">MHLHRDLIVSTAVALLNEYGLADTTMRRVATTLSVAPGALYWHINNKQALIAAIADYIVGPVLDAPATDATELSRRLRQRLLAFRDGAEVVSAGLSQVDNPTWWRLVEHVEQSLAASVECAAVPESLRAAATALIHLTVGATTFEQSRGQLAAFAAAAPPAEPAEPADAALADAAEPATSELERAVAFIIRGLQSTTVEDYARK</sequence>
<proteinExistence type="predicted"/>
<dbReference type="PANTHER" id="PTHR30055">
    <property type="entry name" value="HTH-TYPE TRANSCRIPTIONAL REGULATOR RUTR"/>
    <property type="match status" value="1"/>
</dbReference>
<keyword evidence="2 4" id="KW-0238">DNA-binding</keyword>
<dbReference type="GO" id="GO:0003700">
    <property type="term" value="F:DNA-binding transcription factor activity"/>
    <property type="evidence" value="ECO:0007669"/>
    <property type="project" value="TreeGrafter"/>
</dbReference>
<gene>
    <name evidence="6" type="ORF">G7Y31_07840</name>
</gene>
<dbReference type="Gene3D" id="1.10.357.10">
    <property type="entry name" value="Tetracycline Repressor, domain 2"/>
    <property type="match status" value="1"/>
</dbReference>
<dbReference type="GO" id="GO:0046677">
    <property type="term" value="P:response to antibiotic"/>
    <property type="evidence" value="ECO:0007669"/>
    <property type="project" value="InterPro"/>
</dbReference>